<dbReference type="InterPro" id="IPR029033">
    <property type="entry name" value="His_PPase_superfam"/>
</dbReference>
<keyword evidence="2" id="KW-0378">Hydrolase</keyword>
<feature type="signal peptide" evidence="3">
    <location>
        <begin position="1"/>
        <end position="17"/>
    </location>
</feature>
<dbReference type="OrthoDB" id="10257284at2759"/>
<dbReference type="AlphaFoldDB" id="A0A7J6M8J9"/>
<accession>A0A7J6M8J9</accession>
<feature type="chain" id="PRO_5036205533" description="Acid phosphatase" evidence="3">
    <location>
        <begin position="18"/>
        <end position="426"/>
    </location>
</feature>
<dbReference type="Proteomes" id="UP000572268">
    <property type="component" value="Unassembled WGS sequence"/>
</dbReference>
<dbReference type="EMBL" id="JABANN010000125">
    <property type="protein sequence ID" value="KAF4670178.1"/>
    <property type="molecule type" value="Genomic_DNA"/>
</dbReference>
<sequence length="426" mass="47541">MRALVLILFGAATVTDGEFPEEKPSYYCHSGIKWDDAPPREDESNAQLERLLVFARHGARVPVRDNCWTYDETKYNCSTRTFQGFTNSPSGRRSPGFTRIVGKRGVLAGGSCVLGQLVDSGIEMHLANGKQLGVAYKAALGLPDIPKEPEVMFRSTEVPRVYQSAEALAMGMFPKSVNVDPSNLEMLVPDSDRETMLPSDKICPRLDDALDDFLDSSEAAERAARGSALRNFLGPITGHDFRTNDTRRMEGIYVPLLDCVTGHECPTVPSMPKVVPWGLDIDATYFKRVAMEAVYWSTHSYGATRKLQRLAYGPFIEDLLEDLREDRRRLSVYMGHDTGPAISVMDTLQLTWMDSGNECAKTWPPFGAMLIMEIYSDNQTRFIYNGRVASVEAIEECRGKSLCNYKSLNEYLVTIVPSELECKGIP</sequence>
<name>A0A7J6M8J9_PEROL</name>
<dbReference type="EMBL" id="JABAHT010000053">
    <property type="protein sequence ID" value="KAF4667490.1"/>
    <property type="molecule type" value="Genomic_DNA"/>
</dbReference>
<dbReference type="GO" id="GO:0016791">
    <property type="term" value="F:phosphatase activity"/>
    <property type="evidence" value="ECO:0007669"/>
    <property type="project" value="TreeGrafter"/>
</dbReference>
<evidence type="ECO:0000256" key="2">
    <source>
        <dbReference type="ARBA" id="ARBA00022801"/>
    </source>
</evidence>
<evidence type="ECO:0000313" key="5">
    <source>
        <dbReference type="EMBL" id="KAF4670178.1"/>
    </source>
</evidence>
<dbReference type="PANTHER" id="PTHR11567:SF110">
    <property type="entry name" value="2-PHOSPHOXYLOSE PHOSPHATASE 1"/>
    <property type="match status" value="1"/>
</dbReference>
<dbReference type="CDD" id="cd07061">
    <property type="entry name" value="HP_HAP_like"/>
    <property type="match status" value="1"/>
</dbReference>
<gene>
    <name evidence="5" type="ORF">FOL46_000964</name>
    <name evidence="4" type="ORF">FOZ61_008206</name>
</gene>
<keyword evidence="3" id="KW-0732">Signal</keyword>
<dbReference type="Pfam" id="PF00328">
    <property type="entry name" value="His_Phos_2"/>
    <property type="match status" value="1"/>
</dbReference>
<evidence type="ECO:0000256" key="1">
    <source>
        <dbReference type="ARBA" id="ARBA00005375"/>
    </source>
</evidence>
<dbReference type="InterPro" id="IPR000560">
    <property type="entry name" value="His_Pase_clade-2"/>
</dbReference>
<organism evidence="4 6">
    <name type="scientific">Perkinsus olseni</name>
    <name type="common">Perkinsus atlanticus</name>
    <dbReference type="NCBI Taxonomy" id="32597"/>
    <lineage>
        <taxon>Eukaryota</taxon>
        <taxon>Sar</taxon>
        <taxon>Alveolata</taxon>
        <taxon>Perkinsozoa</taxon>
        <taxon>Perkinsea</taxon>
        <taxon>Perkinsida</taxon>
        <taxon>Perkinsidae</taxon>
        <taxon>Perkinsus</taxon>
    </lineage>
</organism>
<dbReference type="Gene3D" id="3.40.50.1240">
    <property type="entry name" value="Phosphoglycerate mutase-like"/>
    <property type="match status" value="1"/>
</dbReference>
<evidence type="ECO:0000313" key="4">
    <source>
        <dbReference type="EMBL" id="KAF4667490.1"/>
    </source>
</evidence>
<protein>
    <recommendedName>
        <fullName evidence="8">Acid phosphatase</fullName>
    </recommendedName>
</protein>
<comment type="similarity">
    <text evidence="1">Belongs to the histidine acid phosphatase family.</text>
</comment>
<proteinExistence type="inferred from homology"/>
<dbReference type="Proteomes" id="UP000570595">
    <property type="component" value="Unassembled WGS sequence"/>
</dbReference>
<evidence type="ECO:0008006" key="8">
    <source>
        <dbReference type="Google" id="ProtNLM"/>
    </source>
</evidence>
<dbReference type="PANTHER" id="PTHR11567">
    <property type="entry name" value="ACID PHOSPHATASE-RELATED"/>
    <property type="match status" value="1"/>
</dbReference>
<dbReference type="InterPro" id="IPR050645">
    <property type="entry name" value="Histidine_acid_phosphatase"/>
</dbReference>
<reference evidence="6 7" key="1">
    <citation type="submission" date="2020-04" db="EMBL/GenBank/DDBJ databases">
        <title>Perkinsus olseni comparative genomics.</title>
        <authorList>
            <person name="Bogema D.R."/>
        </authorList>
    </citation>
    <scope>NUCLEOTIDE SEQUENCE [LARGE SCALE GENOMIC DNA]</scope>
    <source>
        <strain evidence="4">ATCC PRA-179</strain>
        <strain evidence="5">ATCC PRA-31</strain>
    </source>
</reference>
<evidence type="ECO:0000313" key="6">
    <source>
        <dbReference type="Proteomes" id="UP000570595"/>
    </source>
</evidence>
<dbReference type="SUPFAM" id="SSF53254">
    <property type="entry name" value="Phosphoglycerate mutase-like"/>
    <property type="match status" value="1"/>
</dbReference>
<evidence type="ECO:0000313" key="7">
    <source>
        <dbReference type="Proteomes" id="UP000572268"/>
    </source>
</evidence>
<comment type="caution">
    <text evidence="4">The sequence shown here is derived from an EMBL/GenBank/DDBJ whole genome shotgun (WGS) entry which is preliminary data.</text>
</comment>
<evidence type="ECO:0000256" key="3">
    <source>
        <dbReference type="SAM" id="SignalP"/>
    </source>
</evidence>